<evidence type="ECO:0000256" key="1">
    <source>
        <dbReference type="ARBA" id="ARBA00023015"/>
    </source>
</evidence>
<evidence type="ECO:0000256" key="2">
    <source>
        <dbReference type="ARBA" id="ARBA00023125"/>
    </source>
</evidence>
<keyword evidence="1" id="KW-0805">Transcription regulation</keyword>
<dbReference type="Gene3D" id="3.30.70.1150">
    <property type="entry name" value="ACT-like. Chain A, domain 2"/>
    <property type="match status" value="1"/>
</dbReference>
<dbReference type="InterPro" id="IPR010985">
    <property type="entry name" value="Ribbon_hlx_hlx"/>
</dbReference>
<dbReference type="InterPro" id="IPR013321">
    <property type="entry name" value="Arc_rbn_hlx_hlx"/>
</dbReference>
<gene>
    <name evidence="5" type="ORF">ACFQEU_08390</name>
</gene>
<dbReference type="Proteomes" id="UP001596442">
    <property type="component" value="Unassembled WGS sequence"/>
</dbReference>
<dbReference type="InterPro" id="IPR027271">
    <property type="entry name" value="Acetolactate_synth/TF_NikR_C"/>
</dbReference>
<accession>A0ABD5SAI8</accession>
<dbReference type="EMBL" id="JBHSWW010000101">
    <property type="protein sequence ID" value="MFC6753479.1"/>
    <property type="molecule type" value="Genomic_DNA"/>
</dbReference>
<dbReference type="Gene3D" id="1.10.1220.10">
    <property type="entry name" value="Met repressor-like"/>
    <property type="match status" value="1"/>
</dbReference>
<proteinExistence type="predicted"/>
<dbReference type="PANTHER" id="PTHR34719:SF3">
    <property type="entry name" value="NICKEL-RESPONSIVE REGULATOR-RELATED"/>
    <property type="match status" value="1"/>
</dbReference>
<dbReference type="SUPFAM" id="SSF55021">
    <property type="entry name" value="ACT-like"/>
    <property type="match status" value="1"/>
</dbReference>
<keyword evidence="6" id="KW-1185">Reference proteome</keyword>
<dbReference type="InterPro" id="IPR045865">
    <property type="entry name" value="ACT-like_dom_sf"/>
</dbReference>
<keyword evidence="3" id="KW-0804">Transcription</keyword>
<feature type="domain" description="Transcription factor NikR nickel binding C-terminal" evidence="4">
    <location>
        <begin position="60"/>
        <end position="126"/>
    </location>
</feature>
<dbReference type="AlphaFoldDB" id="A0ABD5SAI8"/>
<dbReference type="CDD" id="cd22231">
    <property type="entry name" value="RHH_NikR_HicB-like"/>
    <property type="match status" value="1"/>
</dbReference>
<dbReference type="Pfam" id="PF08753">
    <property type="entry name" value="NikR_C"/>
    <property type="match status" value="1"/>
</dbReference>
<evidence type="ECO:0000256" key="3">
    <source>
        <dbReference type="ARBA" id="ARBA00023163"/>
    </source>
</evidence>
<comment type="caution">
    <text evidence="5">The sequence shown here is derived from an EMBL/GenBank/DDBJ whole genome shotgun (WGS) entry which is preliminary data.</text>
</comment>
<protein>
    <submittedName>
        <fullName evidence="5">CopG family ribbon-helix-helix protein</fullName>
    </submittedName>
</protein>
<organism evidence="5 6">
    <name type="scientific">Halorubrum tibetense</name>
    <dbReference type="NCBI Taxonomy" id="175631"/>
    <lineage>
        <taxon>Archaea</taxon>
        <taxon>Methanobacteriati</taxon>
        <taxon>Methanobacteriota</taxon>
        <taxon>Stenosarchaea group</taxon>
        <taxon>Halobacteria</taxon>
        <taxon>Halobacteriales</taxon>
        <taxon>Haloferacaceae</taxon>
        <taxon>Halorubrum</taxon>
    </lineage>
</organism>
<sequence length="135" mass="14544">MPVVSVSMPESLLNELDDFIEDHGYSGRSEAVREGARGLIDEFDMAEFDGEVACMIAARFEHDSTAEASLSELRHAHAELVTSSVHSHAGGACLELFVVEGSIDTISAYVARIRAVNGVNTVEYSVLESTERAIA</sequence>
<evidence type="ECO:0000313" key="5">
    <source>
        <dbReference type="EMBL" id="MFC6753479.1"/>
    </source>
</evidence>
<dbReference type="InterPro" id="IPR014864">
    <property type="entry name" value="TF_NikR_Ni-bd_C"/>
</dbReference>
<dbReference type="InterPro" id="IPR050192">
    <property type="entry name" value="CopG/NikR_regulator"/>
</dbReference>
<name>A0ABD5SAI8_9EURY</name>
<dbReference type="RefSeq" id="WP_379781125.1">
    <property type="nucleotide sequence ID" value="NZ_JBHSWW010000101.1"/>
</dbReference>
<dbReference type="PANTHER" id="PTHR34719">
    <property type="entry name" value="NICKEL-RESPONSIVE REGULATOR"/>
    <property type="match status" value="1"/>
</dbReference>
<evidence type="ECO:0000259" key="4">
    <source>
        <dbReference type="Pfam" id="PF08753"/>
    </source>
</evidence>
<keyword evidence="2" id="KW-0238">DNA-binding</keyword>
<evidence type="ECO:0000313" key="6">
    <source>
        <dbReference type="Proteomes" id="UP001596442"/>
    </source>
</evidence>
<reference evidence="5 6" key="1">
    <citation type="journal article" date="2019" name="Int. J. Syst. Evol. Microbiol.">
        <title>The Global Catalogue of Microorganisms (GCM) 10K type strain sequencing project: providing services to taxonomists for standard genome sequencing and annotation.</title>
        <authorList>
            <consortium name="The Broad Institute Genomics Platform"/>
            <consortium name="The Broad Institute Genome Sequencing Center for Infectious Disease"/>
            <person name="Wu L."/>
            <person name="Ma J."/>
        </authorList>
    </citation>
    <scope>NUCLEOTIDE SEQUENCE [LARGE SCALE GENOMIC DNA]</scope>
    <source>
        <strain evidence="5 6">CGMCC 1.3239</strain>
    </source>
</reference>
<dbReference type="SUPFAM" id="SSF47598">
    <property type="entry name" value="Ribbon-helix-helix"/>
    <property type="match status" value="1"/>
</dbReference>